<feature type="transmembrane region" description="Helical" evidence="7">
    <location>
        <begin position="350"/>
        <end position="373"/>
    </location>
</feature>
<feature type="transmembrane region" description="Helical" evidence="7">
    <location>
        <begin position="40"/>
        <end position="62"/>
    </location>
</feature>
<evidence type="ECO:0000256" key="4">
    <source>
        <dbReference type="ARBA" id="ARBA00022989"/>
    </source>
</evidence>
<evidence type="ECO:0000256" key="3">
    <source>
        <dbReference type="ARBA" id="ARBA00022692"/>
    </source>
</evidence>
<organism evidence="9 10">
    <name type="scientific">Candidatus Enterocloster excrementipullorum</name>
    <dbReference type="NCBI Taxonomy" id="2838559"/>
    <lineage>
        <taxon>Bacteria</taxon>
        <taxon>Bacillati</taxon>
        <taxon>Bacillota</taxon>
        <taxon>Clostridia</taxon>
        <taxon>Lachnospirales</taxon>
        <taxon>Lachnospiraceae</taxon>
        <taxon>Enterocloster</taxon>
    </lineage>
</organism>
<dbReference type="InterPro" id="IPR051475">
    <property type="entry name" value="Diverse_Ion_Transporter"/>
</dbReference>
<reference evidence="9" key="1">
    <citation type="journal article" date="2021" name="PeerJ">
        <title>Extensive microbial diversity within the chicken gut microbiome revealed by metagenomics and culture.</title>
        <authorList>
            <person name="Gilroy R."/>
            <person name="Ravi A."/>
            <person name="Getino M."/>
            <person name="Pursley I."/>
            <person name="Horton D.L."/>
            <person name="Alikhan N.F."/>
            <person name="Baker D."/>
            <person name="Gharbi K."/>
            <person name="Hall N."/>
            <person name="Watson M."/>
            <person name="Adriaenssens E.M."/>
            <person name="Foster-Nyarko E."/>
            <person name="Jarju S."/>
            <person name="Secka A."/>
            <person name="Antonio M."/>
            <person name="Oren A."/>
            <person name="Chaudhuri R.R."/>
            <person name="La Ragione R."/>
            <person name="Hildebrand F."/>
            <person name="Pallen M.J."/>
        </authorList>
    </citation>
    <scope>NUCLEOTIDE SEQUENCE</scope>
    <source>
        <strain evidence="9">CHK180-15479</strain>
    </source>
</reference>
<dbReference type="AlphaFoldDB" id="A0A9D2SHR2"/>
<comment type="caution">
    <text evidence="9">The sequence shown here is derived from an EMBL/GenBank/DDBJ whole genome shotgun (WGS) entry which is preliminary data.</text>
</comment>
<evidence type="ECO:0000256" key="2">
    <source>
        <dbReference type="ARBA" id="ARBA00022448"/>
    </source>
</evidence>
<dbReference type="GO" id="GO:0016020">
    <property type="term" value="C:membrane"/>
    <property type="evidence" value="ECO:0007669"/>
    <property type="project" value="UniProtKB-SubCell"/>
</dbReference>
<feature type="region of interest" description="Disordered" evidence="6">
    <location>
        <begin position="189"/>
        <end position="210"/>
    </location>
</feature>
<dbReference type="PANTHER" id="PTHR43568">
    <property type="entry name" value="P PROTEIN"/>
    <property type="match status" value="1"/>
</dbReference>
<feature type="transmembrane region" description="Helical" evidence="7">
    <location>
        <begin position="12"/>
        <end position="28"/>
    </location>
</feature>
<evidence type="ECO:0000259" key="8">
    <source>
        <dbReference type="Pfam" id="PF03600"/>
    </source>
</evidence>
<name>A0A9D2SHR2_9FIRM</name>
<dbReference type="Pfam" id="PF03600">
    <property type="entry name" value="CitMHS"/>
    <property type="match status" value="1"/>
</dbReference>
<evidence type="ECO:0000313" key="10">
    <source>
        <dbReference type="Proteomes" id="UP000823910"/>
    </source>
</evidence>
<feature type="transmembrane region" description="Helical" evidence="7">
    <location>
        <begin position="322"/>
        <end position="344"/>
    </location>
</feature>
<feature type="transmembrane region" description="Helical" evidence="7">
    <location>
        <begin position="83"/>
        <end position="111"/>
    </location>
</feature>
<keyword evidence="5 7" id="KW-0472">Membrane</keyword>
<feature type="transmembrane region" description="Helical" evidence="7">
    <location>
        <begin position="281"/>
        <end position="301"/>
    </location>
</feature>
<keyword evidence="3 7" id="KW-0812">Transmembrane</keyword>
<comment type="subcellular location">
    <subcellularLocation>
        <location evidence="1">Membrane</location>
        <topology evidence="1">Multi-pass membrane protein</topology>
    </subcellularLocation>
</comment>
<evidence type="ECO:0000256" key="6">
    <source>
        <dbReference type="SAM" id="MobiDB-lite"/>
    </source>
</evidence>
<feature type="domain" description="Citrate transporter-like" evidence="8">
    <location>
        <begin position="25"/>
        <end position="341"/>
    </location>
</feature>
<dbReference type="GO" id="GO:0055085">
    <property type="term" value="P:transmembrane transport"/>
    <property type="evidence" value="ECO:0007669"/>
    <property type="project" value="InterPro"/>
</dbReference>
<accession>A0A9D2SHR2</accession>
<gene>
    <name evidence="9" type="ORF">H9704_05780</name>
</gene>
<reference evidence="9" key="2">
    <citation type="submission" date="2021-04" db="EMBL/GenBank/DDBJ databases">
        <authorList>
            <person name="Gilroy R."/>
        </authorList>
    </citation>
    <scope>NUCLEOTIDE SEQUENCE</scope>
    <source>
        <strain evidence="9">CHK180-15479</strain>
    </source>
</reference>
<keyword evidence="2" id="KW-0813">Transport</keyword>
<evidence type="ECO:0000313" key="9">
    <source>
        <dbReference type="EMBL" id="HJC05649.1"/>
    </source>
</evidence>
<evidence type="ECO:0000256" key="5">
    <source>
        <dbReference type="ARBA" id="ARBA00023136"/>
    </source>
</evidence>
<protein>
    <submittedName>
        <fullName evidence="9">Citrate transporter</fullName>
    </submittedName>
</protein>
<evidence type="ECO:0000256" key="1">
    <source>
        <dbReference type="ARBA" id="ARBA00004141"/>
    </source>
</evidence>
<feature type="transmembrane region" description="Helical" evidence="7">
    <location>
        <begin position="243"/>
        <end position="261"/>
    </location>
</feature>
<feature type="transmembrane region" description="Helical" evidence="7">
    <location>
        <begin position="159"/>
        <end position="179"/>
    </location>
</feature>
<feature type="transmembrane region" description="Helical" evidence="7">
    <location>
        <begin position="393"/>
        <end position="411"/>
    </location>
</feature>
<dbReference type="InterPro" id="IPR004680">
    <property type="entry name" value="Cit_transptr-like_dom"/>
</dbReference>
<dbReference type="EMBL" id="DWWT01000025">
    <property type="protein sequence ID" value="HJC05649.1"/>
    <property type="molecule type" value="Genomic_DNA"/>
</dbReference>
<proteinExistence type="predicted"/>
<dbReference type="Proteomes" id="UP000823910">
    <property type="component" value="Unassembled WGS sequence"/>
</dbReference>
<dbReference type="PANTHER" id="PTHR43568:SF1">
    <property type="entry name" value="P PROTEIN"/>
    <property type="match status" value="1"/>
</dbReference>
<keyword evidence="4 7" id="KW-1133">Transmembrane helix</keyword>
<sequence length="419" mass="46262">MKALINFLKSETVFCVSFFLALASALIVRPDSFYLAYPDYRTLALLFCLMLIVAGFRSLGVFDFMGRSLLKRAGSLRRLSVTMVLLCFWSSMVITNDVTLITFVPFTILVFRMVGEEERILKIVVLETIAANLGSMATPIGNPQNLYLYSAFSMDMEEFAWAVLPYAGISLVLLLFILWKEPDKPIQKNVGEESAAGDDPVPKKEKVGAKAPVPGTMTQKKAPLQVLDMRPVKRRANAPVPTFSVYMTLLLLCLLVVFRILPYGPVLIITVLVAAVVNPRLLKNVDYFLLLTFLCFFVFIGNMKRVPQVNDLLVALVGGRELWAGILASQIISNVPAAILLSGFTDNAQALLTGVNLGGLGTLIASLASLISFKFYAGEFPERKGMYMKVFTFWNLVFLGILICAAVPLFSNFNLSLMG</sequence>
<evidence type="ECO:0000256" key="7">
    <source>
        <dbReference type="SAM" id="Phobius"/>
    </source>
</evidence>